<feature type="transmembrane region" description="Helical" evidence="8">
    <location>
        <begin position="364"/>
        <end position="385"/>
    </location>
</feature>
<evidence type="ECO:0000256" key="2">
    <source>
        <dbReference type="ARBA" id="ARBA00022475"/>
    </source>
</evidence>
<feature type="transmembrane region" description="Helical" evidence="8">
    <location>
        <begin position="231"/>
        <end position="252"/>
    </location>
</feature>
<dbReference type="PANTHER" id="PTHR23028:SF53">
    <property type="entry name" value="ACYL_TRANSF_3 DOMAIN-CONTAINING PROTEIN"/>
    <property type="match status" value="1"/>
</dbReference>
<comment type="caution">
    <text evidence="11">The sequence shown here is derived from an EMBL/GenBank/DDBJ whole genome shotgun (WGS) entry which is preliminary data.</text>
</comment>
<proteinExistence type="predicted"/>
<dbReference type="InterPro" id="IPR036514">
    <property type="entry name" value="SGNH_hydro_sf"/>
</dbReference>
<evidence type="ECO:0000256" key="8">
    <source>
        <dbReference type="SAM" id="Phobius"/>
    </source>
</evidence>
<evidence type="ECO:0000313" key="12">
    <source>
        <dbReference type="Proteomes" id="UP000264036"/>
    </source>
</evidence>
<keyword evidence="3" id="KW-0808">Transferase</keyword>
<evidence type="ECO:0008006" key="13">
    <source>
        <dbReference type="Google" id="ProtNLM"/>
    </source>
</evidence>
<evidence type="ECO:0000256" key="4">
    <source>
        <dbReference type="ARBA" id="ARBA00022692"/>
    </source>
</evidence>
<feature type="transmembrane region" description="Helical" evidence="8">
    <location>
        <begin position="290"/>
        <end position="314"/>
    </location>
</feature>
<feature type="transmembrane region" description="Helical" evidence="8">
    <location>
        <begin position="147"/>
        <end position="166"/>
    </location>
</feature>
<evidence type="ECO:0000313" key="11">
    <source>
        <dbReference type="EMBL" id="HBP29274.1"/>
    </source>
</evidence>
<dbReference type="AlphaFoldDB" id="A0A356LEB5"/>
<dbReference type="Pfam" id="PF01757">
    <property type="entry name" value="Acyl_transf_3"/>
    <property type="match status" value="1"/>
</dbReference>
<feature type="transmembrane region" description="Helical" evidence="8">
    <location>
        <begin position="326"/>
        <end position="343"/>
    </location>
</feature>
<evidence type="ECO:0000256" key="1">
    <source>
        <dbReference type="ARBA" id="ARBA00004651"/>
    </source>
</evidence>
<dbReference type="GO" id="GO:0016747">
    <property type="term" value="F:acyltransferase activity, transferring groups other than amino-acyl groups"/>
    <property type="evidence" value="ECO:0007669"/>
    <property type="project" value="InterPro"/>
</dbReference>
<dbReference type="InterPro" id="IPR002656">
    <property type="entry name" value="Acyl_transf_3_dom"/>
</dbReference>
<dbReference type="Proteomes" id="UP000264036">
    <property type="component" value="Unassembled WGS sequence"/>
</dbReference>
<feature type="transmembrane region" description="Helical" evidence="8">
    <location>
        <begin position="84"/>
        <end position="103"/>
    </location>
</feature>
<dbReference type="GO" id="GO:0016788">
    <property type="term" value="F:hydrolase activity, acting on ester bonds"/>
    <property type="evidence" value="ECO:0007669"/>
    <property type="project" value="UniProtKB-ARBA"/>
</dbReference>
<keyword evidence="4 8" id="KW-0812">Transmembrane</keyword>
<dbReference type="Pfam" id="PF19040">
    <property type="entry name" value="SGNH"/>
    <property type="match status" value="1"/>
</dbReference>
<evidence type="ECO:0000259" key="9">
    <source>
        <dbReference type="Pfam" id="PF01757"/>
    </source>
</evidence>
<dbReference type="EMBL" id="DOEK01000018">
    <property type="protein sequence ID" value="HBP29274.1"/>
    <property type="molecule type" value="Genomic_DNA"/>
</dbReference>
<dbReference type="InterPro" id="IPR043968">
    <property type="entry name" value="SGNH"/>
</dbReference>
<feature type="domain" description="SGNH" evidence="10">
    <location>
        <begin position="414"/>
        <end position="648"/>
    </location>
</feature>
<feature type="domain" description="Acyltransferase 3" evidence="9">
    <location>
        <begin position="18"/>
        <end position="340"/>
    </location>
</feature>
<feature type="transmembrane region" description="Helical" evidence="8">
    <location>
        <begin position="21"/>
        <end position="37"/>
    </location>
</feature>
<name>A0A356LEB5_9BURK</name>
<feature type="transmembrane region" description="Helical" evidence="8">
    <location>
        <begin position="173"/>
        <end position="193"/>
    </location>
</feature>
<sequence length="661" mass="74504">MSLFSTTSKTQSASYEPGVDGLRALAVIAVLFFHAGFQAFSGGYVGVDVFFVISGYLITGILLNSCIEGKFSFLRFMARRVARLYPALLLTLVLCLIAGFLLFSPDDYVALADSSVFALFSVSNFRFWLVSGYFDTSSATNPLLHTWSLGVEQQFYLIWPFVIFLVYRFNRALLPWALLALGAVSLALSQWYLSVDTSANYYLTPFRVFEFAIGGLMVFAVDYRKRHTPGVILYEIIMAVGIALLLYSIFVYDKTTTFPGLHALVPAIGAALCIYASPAKYLGNIFRNRAMVTVGLISYSMYLIHWPLIVFYKYYIYRPLLLSERWALVIAPFILGYLMYVLVENRYRRVDLYSWYFKQTIQRVFALALILVPALMIMTSNGMSFRMNDYFAEHMANSPRFHEEQYGGEGFAMGSQVLGDANGRRKSAVLLGDSYARQYAFGLNQILAANKKWVDTSFEDGCFFGPGYTRLLDGVPRKDCVERLDYALKEAKLSKVPLLYAVSYQNYQKTMGTPDGKRVDFPDTETYIRFLETNFDAIHERIGLTNTLVIIGTPPGAGSQVGLASCVDRPGYLPLVCAKYLELNEEKGNAYALNRSLEKYAQSHKNVEFINPYSVLCAGGRCVTMIKRKQFLYSDGTHLSKQGSAFVIQGLWPRLKAIFEK</sequence>
<dbReference type="GO" id="GO:0005886">
    <property type="term" value="C:plasma membrane"/>
    <property type="evidence" value="ECO:0007669"/>
    <property type="project" value="UniProtKB-SubCell"/>
</dbReference>
<comment type="subcellular location">
    <subcellularLocation>
        <location evidence="1">Cell membrane</location>
        <topology evidence="1">Multi-pass membrane protein</topology>
    </subcellularLocation>
</comment>
<evidence type="ECO:0000256" key="6">
    <source>
        <dbReference type="ARBA" id="ARBA00023136"/>
    </source>
</evidence>
<accession>A0A356LEB5</accession>
<dbReference type="InterPro" id="IPR050879">
    <property type="entry name" value="Acyltransferase_3"/>
</dbReference>
<gene>
    <name evidence="11" type="ORF">DD666_07645</name>
</gene>
<protein>
    <recommendedName>
        <fullName evidence="13">Acyltransferase</fullName>
    </recommendedName>
</protein>
<keyword evidence="7" id="KW-0012">Acyltransferase</keyword>
<feature type="transmembrane region" description="Helical" evidence="8">
    <location>
        <begin position="258"/>
        <end position="278"/>
    </location>
</feature>
<evidence type="ECO:0000256" key="7">
    <source>
        <dbReference type="ARBA" id="ARBA00023315"/>
    </source>
</evidence>
<feature type="transmembrane region" description="Helical" evidence="8">
    <location>
        <begin position="43"/>
        <end position="63"/>
    </location>
</feature>
<evidence type="ECO:0000259" key="10">
    <source>
        <dbReference type="Pfam" id="PF19040"/>
    </source>
</evidence>
<keyword evidence="2" id="KW-1003">Cell membrane</keyword>
<keyword evidence="5 8" id="KW-1133">Transmembrane helix</keyword>
<dbReference type="GO" id="GO:0009103">
    <property type="term" value="P:lipopolysaccharide biosynthetic process"/>
    <property type="evidence" value="ECO:0007669"/>
    <property type="project" value="TreeGrafter"/>
</dbReference>
<reference evidence="11 12" key="1">
    <citation type="journal article" date="2018" name="Nat. Biotechnol.">
        <title>A standardized bacterial taxonomy based on genome phylogeny substantially revises the tree of life.</title>
        <authorList>
            <person name="Parks D.H."/>
            <person name="Chuvochina M."/>
            <person name="Waite D.W."/>
            <person name="Rinke C."/>
            <person name="Skarshewski A."/>
            <person name="Chaumeil P.A."/>
            <person name="Hugenholtz P."/>
        </authorList>
    </citation>
    <scope>NUCLEOTIDE SEQUENCE [LARGE SCALE GENOMIC DNA]</scope>
    <source>
        <strain evidence="11">UBA10707</strain>
    </source>
</reference>
<dbReference type="SUPFAM" id="SSF52266">
    <property type="entry name" value="SGNH hydrolase"/>
    <property type="match status" value="1"/>
</dbReference>
<dbReference type="Gene3D" id="3.40.50.1110">
    <property type="entry name" value="SGNH hydrolase"/>
    <property type="match status" value="1"/>
</dbReference>
<feature type="transmembrane region" description="Helical" evidence="8">
    <location>
        <begin position="199"/>
        <end position="219"/>
    </location>
</feature>
<organism evidence="11 12">
    <name type="scientific">Advenella kashmirensis</name>
    <dbReference type="NCBI Taxonomy" id="310575"/>
    <lineage>
        <taxon>Bacteria</taxon>
        <taxon>Pseudomonadati</taxon>
        <taxon>Pseudomonadota</taxon>
        <taxon>Betaproteobacteria</taxon>
        <taxon>Burkholderiales</taxon>
        <taxon>Alcaligenaceae</taxon>
    </lineage>
</organism>
<evidence type="ECO:0000256" key="3">
    <source>
        <dbReference type="ARBA" id="ARBA00022679"/>
    </source>
</evidence>
<keyword evidence="6 8" id="KW-0472">Membrane</keyword>
<evidence type="ECO:0000256" key="5">
    <source>
        <dbReference type="ARBA" id="ARBA00022989"/>
    </source>
</evidence>
<dbReference type="PANTHER" id="PTHR23028">
    <property type="entry name" value="ACETYLTRANSFERASE"/>
    <property type="match status" value="1"/>
</dbReference>